<dbReference type="GO" id="GO:0043043">
    <property type="term" value="P:peptide biosynthetic process"/>
    <property type="evidence" value="ECO:0007669"/>
    <property type="project" value="InterPro"/>
</dbReference>
<protein>
    <recommendedName>
        <fullName evidence="7">Elongation factor P C-terminal domain-containing protein</fullName>
    </recommendedName>
</protein>
<dbReference type="InterPro" id="IPR008991">
    <property type="entry name" value="Translation_prot_SH3-like_sf"/>
</dbReference>
<dbReference type="GO" id="GO:0005829">
    <property type="term" value="C:cytosol"/>
    <property type="evidence" value="ECO:0007669"/>
    <property type="project" value="UniProtKB-ARBA"/>
</dbReference>
<dbReference type="InterPro" id="IPR012340">
    <property type="entry name" value="NA-bd_OB-fold"/>
</dbReference>
<comment type="caution">
    <text evidence="8">The sequence shown here is derived from an EMBL/GenBank/DDBJ whole genome shotgun (WGS) entry which is preliminary data.</text>
</comment>
<dbReference type="SUPFAM" id="SSF50104">
    <property type="entry name" value="Translation proteins SH3-like domain"/>
    <property type="match status" value="1"/>
</dbReference>
<dbReference type="InterPro" id="IPR013185">
    <property type="entry name" value="Transl_elong_KOW-like"/>
</dbReference>
<keyword evidence="6" id="KW-0648">Protein biosynthesis</keyword>
<evidence type="ECO:0000313" key="9">
    <source>
        <dbReference type="Proteomes" id="UP000294530"/>
    </source>
</evidence>
<dbReference type="SUPFAM" id="SSF50249">
    <property type="entry name" value="Nucleic acid-binding proteins"/>
    <property type="match status" value="1"/>
</dbReference>
<dbReference type="FunFam" id="2.30.30.30:FF:000003">
    <property type="entry name" value="Elongation factor P"/>
    <property type="match status" value="1"/>
</dbReference>
<dbReference type="AlphaFoldDB" id="A0A976FEG6"/>
<name>A0A976FEG6_BRELC</name>
<keyword evidence="9" id="KW-1185">Reference proteome</keyword>
<dbReference type="Gene3D" id="2.40.50.140">
    <property type="entry name" value="Nucleic acid-binding proteins"/>
    <property type="match status" value="1"/>
</dbReference>
<dbReference type="FunFam" id="2.40.50.140:FF:000004">
    <property type="entry name" value="Elongation factor P"/>
    <property type="match status" value="1"/>
</dbReference>
<dbReference type="OrthoDB" id="10259892at2759"/>
<evidence type="ECO:0000313" key="8">
    <source>
        <dbReference type="EMBL" id="TDH65215.1"/>
    </source>
</evidence>
<evidence type="ECO:0000256" key="5">
    <source>
        <dbReference type="ARBA" id="ARBA00022640"/>
    </source>
</evidence>
<evidence type="ECO:0000256" key="1">
    <source>
        <dbReference type="ARBA" id="ARBA00004229"/>
    </source>
</evidence>
<dbReference type="InterPro" id="IPR014722">
    <property type="entry name" value="Rib_uL2_dom2"/>
</dbReference>
<dbReference type="PANTHER" id="PTHR30053">
    <property type="entry name" value="ELONGATION FACTOR P"/>
    <property type="match status" value="1"/>
</dbReference>
<dbReference type="InterPro" id="IPR020599">
    <property type="entry name" value="Transl_elong_fac_P/YeiP"/>
</dbReference>
<dbReference type="KEGG" id="blac:94345458"/>
<sequence>MLRRAITQVTRAVVPSRCNGVRFATINGNQVRAGMALEIDGKVYRVGKNQFVKPGKGGAYVQAELKEIKTGSKINRRFRAAETVNKAPLGPDELFQFLYYTGDRLMEIPRDLFSGRKLDFLQEGMTLSLQIIKNEVLWANMPEFVTLQVSKTTPKGVADTALSVKNATLENGAVVKVPLFIDIGNKIKVSTEDGAYVDKL</sequence>
<dbReference type="Pfam" id="PF09285">
    <property type="entry name" value="Elong-fact-P_C"/>
    <property type="match status" value="1"/>
</dbReference>
<dbReference type="RefSeq" id="XP_067814714.1">
    <property type="nucleotide sequence ID" value="XM_067959787.1"/>
</dbReference>
<dbReference type="Gene3D" id="2.30.30.30">
    <property type="match status" value="1"/>
</dbReference>
<dbReference type="GO" id="GO:0009507">
    <property type="term" value="C:chloroplast"/>
    <property type="evidence" value="ECO:0007669"/>
    <property type="project" value="UniProtKB-SubCell"/>
</dbReference>
<reference evidence="8 9" key="1">
    <citation type="journal article" date="2021" name="Genome Biol.">
        <title>AFLAP: assembly-free linkage analysis pipeline using k-mers from genome sequencing data.</title>
        <authorList>
            <person name="Fletcher K."/>
            <person name="Zhang L."/>
            <person name="Gil J."/>
            <person name="Han R."/>
            <person name="Cavanaugh K."/>
            <person name="Michelmore R."/>
        </authorList>
    </citation>
    <scope>NUCLEOTIDE SEQUENCE [LARGE SCALE GENOMIC DNA]</scope>
    <source>
        <strain evidence="8 9">SF5</strain>
    </source>
</reference>
<evidence type="ECO:0000256" key="6">
    <source>
        <dbReference type="ARBA" id="ARBA00022917"/>
    </source>
</evidence>
<dbReference type="Pfam" id="PF08207">
    <property type="entry name" value="EFP_N"/>
    <property type="match status" value="1"/>
</dbReference>
<feature type="domain" description="Elongation factor P C-terminal" evidence="7">
    <location>
        <begin position="145"/>
        <end position="199"/>
    </location>
</feature>
<dbReference type="PANTHER" id="PTHR30053:SF14">
    <property type="entry name" value="TRANSLATION ELONGATION FACTOR KOW-LIKE DOMAIN-CONTAINING PROTEIN"/>
    <property type="match status" value="1"/>
</dbReference>
<evidence type="ECO:0000256" key="2">
    <source>
        <dbReference type="ARBA" id="ARBA00004496"/>
    </source>
</evidence>
<dbReference type="PROSITE" id="PS01275">
    <property type="entry name" value="EFP"/>
    <property type="match status" value="1"/>
</dbReference>
<dbReference type="GO" id="GO:0003746">
    <property type="term" value="F:translation elongation factor activity"/>
    <property type="evidence" value="ECO:0007669"/>
    <property type="project" value="TreeGrafter"/>
</dbReference>
<dbReference type="EMBL" id="SHOA02000002">
    <property type="protein sequence ID" value="TDH65215.1"/>
    <property type="molecule type" value="Genomic_DNA"/>
</dbReference>
<dbReference type="PIRSF" id="PIRSF005901">
    <property type="entry name" value="EF-P"/>
    <property type="match status" value="1"/>
</dbReference>
<comment type="subcellular location">
    <subcellularLocation>
        <location evidence="2">Cytoplasm</location>
    </subcellularLocation>
    <subcellularLocation>
        <location evidence="1">Plastid</location>
        <location evidence="1">Chloroplast</location>
    </subcellularLocation>
</comment>
<keyword evidence="5" id="KW-0934">Plastid</keyword>
<gene>
    <name evidence="8" type="ORF">CCR75_001686</name>
</gene>
<keyword evidence="3" id="KW-0963">Cytoplasm</keyword>
<dbReference type="Proteomes" id="UP000294530">
    <property type="component" value="Unassembled WGS sequence"/>
</dbReference>
<evidence type="ECO:0000256" key="4">
    <source>
        <dbReference type="ARBA" id="ARBA00022528"/>
    </source>
</evidence>
<dbReference type="GeneID" id="94345458"/>
<keyword evidence="4" id="KW-0150">Chloroplast</keyword>
<dbReference type="InterPro" id="IPR015365">
    <property type="entry name" value="Elong-fact-P_C"/>
</dbReference>
<organism evidence="8 9">
    <name type="scientific">Bremia lactucae</name>
    <name type="common">Lettuce downy mildew</name>
    <dbReference type="NCBI Taxonomy" id="4779"/>
    <lineage>
        <taxon>Eukaryota</taxon>
        <taxon>Sar</taxon>
        <taxon>Stramenopiles</taxon>
        <taxon>Oomycota</taxon>
        <taxon>Peronosporomycetes</taxon>
        <taxon>Peronosporales</taxon>
        <taxon>Peronosporaceae</taxon>
        <taxon>Bremia</taxon>
    </lineage>
</organism>
<evidence type="ECO:0000256" key="3">
    <source>
        <dbReference type="ARBA" id="ARBA00022490"/>
    </source>
</evidence>
<proteinExistence type="predicted"/>
<evidence type="ECO:0000259" key="7">
    <source>
        <dbReference type="SMART" id="SM00841"/>
    </source>
</evidence>
<dbReference type="SMART" id="SM00841">
    <property type="entry name" value="Elong-fact-P_C"/>
    <property type="match status" value="1"/>
</dbReference>
<accession>A0A976FEG6</accession>
<dbReference type="InterPro" id="IPR013852">
    <property type="entry name" value="Transl_elong_P/YeiP_CS"/>
</dbReference>